<keyword evidence="5" id="KW-1185">Reference proteome</keyword>
<sequence>MKKLSLVALCLAAGILVTSCKKGANEGASFDNRSTAAADYSASSLPVTTVSGDITTNTTWDAGHVWEISGVVTVRSGATLTINAGTFIKSTVNTPNVQNGVLVIAKGAKINAVGTATSPIVFTSRYLLDGNASTVGKPGDFGGVILLGNAVINVGDKLIEGLADDPKFHYGGTNDADNSGTIQYARIEYAGYVLAPNVEVNSLTLGGVGSGTTIDHVQASYGLDDGFEFFGGKVSPKFLVSFANDDDQFDFDNGFSGNIQYAIAVVDAYSTHSASSGASDSNGIESDNNAPAEDGTFSLLPKTHPTLANFTVVGTSAATLTPAITAPGLKWAFRNRRGAEAAVSNSLFTGYPSGIVADVDANASLVTLTNVSVHGFTAATSVLGSGAFSSTGLLTSTAAAAPTWGITQPFYNSGAVNFGPAQTRGAITSASGNWVANWTKFTF</sequence>
<evidence type="ECO:0000313" key="5">
    <source>
        <dbReference type="Proteomes" id="UP000541583"/>
    </source>
</evidence>
<feature type="signal peptide" evidence="2">
    <location>
        <begin position="1"/>
        <end position="24"/>
    </location>
</feature>
<dbReference type="EMBL" id="JACHCB010000002">
    <property type="protein sequence ID" value="MBB6108343.1"/>
    <property type="molecule type" value="Genomic_DNA"/>
</dbReference>
<organism evidence="4 6">
    <name type="scientific">Mucilaginibacter lappiensis</name>
    <dbReference type="NCBI Taxonomy" id="354630"/>
    <lineage>
        <taxon>Bacteria</taxon>
        <taxon>Pseudomonadati</taxon>
        <taxon>Bacteroidota</taxon>
        <taxon>Sphingobacteriia</taxon>
        <taxon>Sphingobacteriales</taxon>
        <taxon>Sphingobacteriaceae</taxon>
        <taxon>Mucilaginibacter</taxon>
    </lineage>
</organism>
<name>A0A1N6SKE2_9SPHI</name>
<protein>
    <recommendedName>
        <fullName evidence="7">T9SS C-terminal target domain-containing protein</fullName>
    </recommendedName>
</protein>
<accession>A0A1N6SKE2</accession>
<dbReference type="Proteomes" id="UP000548326">
    <property type="component" value="Unassembled WGS sequence"/>
</dbReference>
<dbReference type="Proteomes" id="UP000541583">
    <property type="component" value="Unassembled WGS sequence"/>
</dbReference>
<dbReference type="EMBL" id="JACHCA010000012">
    <property type="protein sequence ID" value="MBB6129972.1"/>
    <property type="molecule type" value="Genomic_DNA"/>
</dbReference>
<comment type="caution">
    <text evidence="4">The sequence shown here is derived from an EMBL/GenBank/DDBJ whole genome shotgun (WGS) entry which is preliminary data.</text>
</comment>
<evidence type="ECO:0008006" key="7">
    <source>
        <dbReference type="Google" id="ProtNLM"/>
    </source>
</evidence>
<evidence type="ECO:0000256" key="1">
    <source>
        <dbReference type="SAM" id="MobiDB-lite"/>
    </source>
</evidence>
<evidence type="ECO:0000313" key="6">
    <source>
        <dbReference type="Proteomes" id="UP000548326"/>
    </source>
</evidence>
<dbReference type="PROSITE" id="PS51257">
    <property type="entry name" value="PROKAR_LIPOPROTEIN"/>
    <property type="match status" value="1"/>
</dbReference>
<dbReference type="AlphaFoldDB" id="A0A1N6SKE2"/>
<feature type="chain" id="PRO_5043780715" description="T9SS C-terminal target domain-containing protein" evidence="2">
    <location>
        <begin position="25"/>
        <end position="443"/>
    </location>
</feature>
<feature type="region of interest" description="Disordered" evidence="1">
    <location>
        <begin position="277"/>
        <end position="298"/>
    </location>
</feature>
<dbReference type="STRING" id="354630.SAMN05421821_102420"/>
<keyword evidence="2" id="KW-0732">Signal</keyword>
<proteinExistence type="predicted"/>
<evidence type="ECO:0000256" key="2">
    <source>
        <dbReference type="SAM" id="SignalP"/>
    </source>
</evidence>
<dbReference type="PANTHER" id="PTHR41339">
    <property type="entry name" value="LIPL48"/>
    <property type="match status" value="1"/>
</dbReference>
<evidence type="ECO:0000313" key="3">
    <source>
        <dbReference type="EMBL" id="MBB6108343.1"/>
    </source>
</evidence>
<dbReference type="PANTHER" id="PTHR41339:SF1">
    <property type="entry name" value="SECRETED PROTEIN"/>
    <property type="match status" value="1"/>
</dbReference>
<dbReference type="OrthoDB" id="1521716at2"/>
<dbReference type="RefSeq" id="WP_076371423.1">
    <property type="nucleotide sequence ID" value="NZ_FTMG01000002.1"/>
</dbReference>
<gene>
    <name evidence="4" type="ORF">HDF22_004109</name>
    <name evidence="3" type="ORF">HDF23_001078</name>
</gene>
<evidence type="ECO:0000313" key="4">
    <source>
        <dbReference type="EMBL" id="MBB6129972.1"/>
    </source>
</evidence>
<reference evidence="5 6" key="1">
    <citation type="submission" date="2020-08" db="EMBL/GenBank/DDBJ databases">
        <title>Genomic Encyclopedia of Type Strains, Phase IV (KMG-V): Genome sequencing to study the core and pangenomes of soil and plant-associated prokaryotes.</title>
        <authorList>
            <person name="Whitman W."/>
        </authorList>
    </citation>
    <scope>NUCLEOTIDE SEQUENCE [LARGE SCALE GENOMIC DNA]</scope>
    <source>
        <strain evidence="3 5">ANJLi2</strain>
        <strain evidence="4 6">MP601</strain>
    </source>
</reference>